<proteinExistence type="predicted"/>
<evidence type="ECO:0000313" key="2">
    <source>
        <dbReference type="Proteomes" id="UP001054945"/>
    </source>
</evidence>
<dbReference type="EMBL" id="BPLR01006426">
    <property type="protein sequence ID" value="GIY09785.1"/>
    <property type="molecule type" value="Genomic_DNA"/>
</dbReference>
<dbReference type="Proteomes" id="UP001054945">
    <property type="component" value="Unassembled WGS sequence"/>
</dbReference>
<accession>A0AAV4QP12</accession>
<protein>
    <submittedName>
        <fullName evidence="1">Uncharacterized protein</fullName>
    </submittedName>
</protein>
<dbReference type="AlphaFoldDB" id="A0AAV4QP12"/>
<sequence length="83" mass="9903">MLNHVQDRETHPKQQRGIYSLSIESRRLFIRDRKTNIALLVDTGLDMSDSCRKLPKTKFFTSNSSYSNFYKNKWFKNTSLDFH</sequence>
<organism evidence="1 2">
    <name type="scientific">Caerostris extrusa</name>
    <name type="common">Bark spider</name>
    <name type="synonym">Caerostris bankana</name>
    <dbReference type="NCBI Taxonomy" id="172846"/>
    <lineage>
        <taxon>Eukaryota</taxon>
        <taxon>Metazoa</taxon>
        <taxon>Ecdysozoa</taxon>
        <taxon>Arthropoda</taxon>
        <taxon>Chelicerata</taxon>
        <taxon>Arachnida</taxon>
        <taxon>Araneae</taxon>
        <taxon>Araneomorphae</taxon>
        <taxon>Entelegynae</taxon>
        <taxon>Araneoidea</taxon>
        <taxon>Araneidae</taxon>
        <taxon>Caerostris</taxon>
    </lineage>
</organism>
<name>A0AAV4QP12_CAEEX</name>
<comment type="caution">
    <text evidence="1">The sequence shown here is derived from an EMBL/GenBank/DDBJ whole genome shotgun (WGS) entry which is preliminary data.</text>
</comment>
<keyword evidence="2" id="KW-1185">Reference proteome</keyword>
<evidence type="ECO:0000313" key="1">
    <source>
        <dbReference type="EMBL" id="GIY09785.1"/>
    </source>
</evidence>
<gene>
    <name evidence="1" type="ORF">CEXT_659081</name>
</gene>
<reference evidence="1 2" key="1">
    <citation type="submission" date="2021-06" db="EMBL/GenBank/DDBJ databases">
        <title>Caerostris extrusa draft genome.</title>
        <authorList>
            <person name="Kono N."/>
            <person name="Arakawa K."/>
        </authorList>
    </citation>
    <scope>NUCLEOTIDE SEQUENCE [LARGE SCALE GENOMIC DNA]</scope>
</reference>